<sequence>MIPNTSSATLFPNPSFNILRHPYHPATTRLPASPFTIPSHSDSFDRPPVYTNFNPPRPESSFHFDVPTEIRGFQPLSLTGQLSPVERAPDDESQHAYGARVEGPPPPRHPSSSAPYEIPGGSSSGLRHELPTRFNFSSKPASFSSMKRPEDQVIQAGKQKQDESSSSGHPLATLHPLLDELDDEFEDDLDELWWNISYGPKRDSATPDVQNARKGREKDVKPPSQSEDPTKIDRHYGKLPINHGFSDFIRNAKPLQKVFGPGVSTGPSQAGGKGTNEERSVEAAERDDPKLS</sequence>
<organism evidence="2 3">
    <name type="scientific">Collybiopsis confluens</name>
    <dbReference type="NCBI Taxonomy" id="2823264"/>
    <lineage>
        <taxon>Eukaryota</taxon>
        <taxon>Fungi</taxon>
        <taxon>Dikarya</taxon>
        <taxon>Basidiomycota</taxon>
        <taxon>Agaricomycotina</taxon>
        <taxon>Agaricomycetes</taxon>
        <taxon>Agaricomycetidae</taxon>
        <taxon>Agaricales</taxon>
        <taxon>Marasmiineae</taxon>
        <taxon>Omphalotaceae</taxon>
        <taxon>Collybiopsis</taxon>
    </lineage>
</organism>
<feature type="region of interest" description="Disordered" evidence="1">
    <location>
        <begin position="257"/>
        <end position="292"/>
    </location>
</feature>
<dbReference type="Proteomes" id="UP000518752">
    <property type="component" value="Unassembled WGS sequence"/>
</dbReference>
<feature type="region of interest" description="Disordered" evidence="1">
    <location>
        <begin position="196"/>
        <end position="239"/>
    </location>
</feature>
<keyword evidence="3" id="KW-1185">Reference proteome</keyword>
<evidence type="ECO:0000313" key="2">
    <source>
        <dbReference type="EMBL" id="KAF5371087.1"/>
    </source>
</evidence>
<proteinExistence type="predicted"/>
<reference evidence="2 3" key="1">
    <citation type="journal article" date="2020" name="ISME J.">
        <title>Uncovering the hidden diversity of litter-decomposition mechanisms in mushroom-forming fungi.</title>
        <authorList>
            <person name="Floudas D."/>
            <person name="Bentzer J."/>
            <person name="Ahren D."/>
            <person name="Johansson T."/>
            <person name="Persson P."/>
            <person name="Tunlid A."/>
        </authorList>
    </citation>
    <scope>NUCLEOTIDE SEQUENCE [LARGE SCALE GENOMIC DNA]</scope>
    <source>
        <strain evidence="2 3">CBS 406.79</strain>
    </source>
</reference>
<accession>A0A8H5GUC1</accession>
<dbReference type="AlphaFoldDB" id="A0A8H5GUC1"/>
<protein>
    <submittedName>
        <fullName evidence="2">Uncharacterized protein</fullName>
    </submittedName>
</protein>
<feature type="compositionally biased region" description="Basic and acidic residues" evidence="1">
    <location>
        <begin position="275"/>
        <end position="292"/>
    </location>
</feature>
<evidence type="ECO:0000256" key="1">
    <source>
        <dbReference type="SAM" id="MobiDB-lite"/>
    </source>
</evidence>
<comment type="caution">
    <text evidence="2">The sequence shown here is derived from an EMBL/GenBank/DDBJ whole genome shotgun (WGS) entry which is preliminary data.</text>
</comment>
<feature type="compositionally biased region" description="Polar residues" evidence="1">
    <location>
        <begin position="134"/>
        <end position="145"/>
    </location>
</feature>
<name>A0A8H5GUC1_9AGAR</name>
<dbReference type="EMBL" id="JAACJN010000117">
    <property type="protein sequence ID" value="KAF5371087.1"/>
    <property type="molecule type" value="Genomic_DNA"/>
</dbReference>
<gene>
    <name evidence="2" type="ORF">D9757_010796</name>
</gene>
<evidence type="ECO:0000313" key="3">
    <source>
        <dbReference type="Proteomes" id="UP000518752"/>
    </source>
</evidence>
<feature type="region of interest" description="Disordered" evidence="1">
    <location>
        <begin position="83"/>
        <end position="175"/>
    </location>
</feature>